<keyword evidence="7" id="KW-0472">Membrane</keyword>
<evidence type="ECO:0000313" key="11">
    <source>
        <dbReference type="Proteomes" id="UP000694388"/>
    </source>
</evidence>
<keyword evidence="4 8" id="KW-0732">Signal</keyword>
<dbReference type="GO" id="GO:0045840">
    <property type="term" value="P:positive regulation of mitotic nuclear division"/>
    <property type="evidence" value="ECO:0007669"/>
    <property type="project" value="TreeGrafter"/>
</dbReference>
<dbReference type="Ensembl" id="ENSEBUT00000010376.1">
    <property type="protein sequence ID" value="ENSEBUP00000009846.1"/>
    <property type="gene ID" value="ENSEBUG00000006314.1"/>
</dbReference>
<evidence type="ECO:0000256" key="2">
    <source>
        <dbReference type="ARBA" id="ARBA00022525"/>
    </source>
</evidence>
<sequence length="135" mass="15352">MSRVRCFLAVVVMLITGERWGGETKSTRLSDITTNRSFSLSNNTCPSQFENFCVNGNCLYSNRLNIPYCICTNDYIGERCDSKSMEIAHPPSKEVIVIILLFGFFAVIIIVIVLCFIVDQRRSQRSSRFPTSEYS</sequence>
<dbReference type="GO" id="GO:0005576">
    <property type="term" value="C:extracellular region"/>
    <property type="evidence" value="ECO:0007669"/>
    <property type="project" value="UniProtKB-SubCell"/>
</dbReference>
<comment type="caution">
    <text evidence="6">Lacks conserved residue(s) required for the propagation of feature annotation.</text>
</comment>
<keyword evidence="3 6" id="KW-0245">EGF-like domain</keyword>
<feature type="domain" description="EGF-like" evidence="9">
    <location>
        <begin position="41"/>
        <end position="81"/>
    </location>
</feature>
<dbReference type="AlphaFoldDB" id="A0A8C4Q4F7"/>
<evidence type="ECO:0000256" key="8">
    <source>
        <dbReference type="SAM" id="SignalP"/>
    </source>
</evidence>
<organism evidence="10 11">
    <name type="scientific">Eptatretus burgeri</name>
    <name type="common">Inshore hagfish</name>
    <dbReference type="NCBI Taxonomy" id="7764"/>
    <lineage>
        <taxon>Eukaryota</taxon>
        <taxon>Metazoa</taxon>
        <taxon>Chordata</taxon>
        <taxon>Craniata</taxon>
        <taxon>Vertebrata</taxon>
        <taxon>Cyclostomata</taxon>
        <taxon>Myxini</taxon>
        <taxon>Myxiniformes</taxon>
        <taxon>Myxinidae</taxon>
        <taxon>Eptatretinae</taxon>
        <taxon>Eptatretus</taxon>
    </lineage>
</organism>
<feature type="transmembrane region" description="Helical" evidence="7">
    <location>
        <begin position="95"/>
        <end position="118"/>
    </location>
</feature>
<accession>A0A8C4Q4F7</accession>
<keyword evidence="7" id="KW-1133">Transmembrane helix</keyword>
<keyword evidence="5 6" id="KW-1015">Disulfide bond</keyword>
<feature type="disulfide bond" evidence="6">
    <location>
        <begin position="71"/>
        <end position="80"/>
    </location>
</feature>
<feature type="chain" id="PRO_5044680491" description="EGF-like domain-containing protein" evidence="8">
    <location>
        <begin position="22"/>
        <end position="135"/>
    </location>
</feature>
<reference evidence="10" key="1">
    <citation type="submission" date="2025-05" db="UniProtKB">
        <authorList>
            <consortium name="Ensembl"/>
        </authorList>
    </citation>
    <scope>IDENTIFICATION</scope>
</reference>
<dbReference type="Ensembl" id="ENSEBUT00000010354.1">
    <property type="protein sequence ID" value="ENSEBUP00000009823.1"/>
    <property type="gene ID" value="ENSEBUG00000006314.1"/>
</dbReference>
<dbReference type="GO" id="GO:0007173">
    <property type="term" value="P:epidermal growth factor receptor signaling pathway"/>
    <property type="evidence" value="ECO:0007669"/>
    <property type="project" value="TreeGrafter"/>
</dbReference>
<dbReference type="SUPFAM" id="SSF57196">
    <property type="entry name" value="EGF/Laminin"/>
    <property type="match status" value="1"/>
</dbReference>
<dbReference type="PROSITE" id="PS00022">
    <property type="entry name" value="EGF_1"/>
    <property type="match status" value="1"/>
</dbReference>
<dbReference type="Proteomes" id="UP000694388">
    <property type="component" value="Unplaced"/>
</dbReference>
<proteinExistence type="predicted"/>
<evidence type="ECO:0000256" key="6">
    <source>
        <dbReference type="PROSITE-ProRule" id="PRU00076"/>
    </source>
</evidence>
<name>A0A8C4Q4F7_EPTBU</name>
<evidence type="ECO:0000256" key="3">
    <source>
        <dbReference type="ARBA" id="ARBA00022536"/>
    </source>
</evidence>
<evidence type="ECO:0000259" key="9">
    <source>
        <dbReference type="PROSITE" id="PS50026"/>
    </source>
</evidence>
<evidence type="ECO:0000256" key="4">
    <source>
        <dbReference type="ARBA" id="ARBA00022729"/>
    </source>
</evidence>
<dbReference type="PANTHER" id="PTHR10740:SF14">
    <property type="entry name" value="EGF-LIKE DOMAIN-CONTAINING PROTEIN"/>
    <property type="match status" value="1"/>
</dbReference>
<dbReference type="OMA" id="NIPYCIC"/>
<feature type="signal peptide" evidence="8">
    <location>
        <begin position="1"/>
        <end position="21"/>
    </location>
</feature>
<evidence type="ECO:0000256" key="1">
    <source>
        <dbReference type="ARBA" id="ARBA00004613"/>
    </source>
</evidence>
<keyword evidence="11" id="KW-1185">Reference proteome</keyword>
<evidence type="ECO:0000256" key="5">
    <source>
        <dbReference type="ARBA" id="ARBA00023157"/>
    </source>
</evidence>
<comment type="subcellular location">
    <subcellularLocation>
        <location evidence="1">Secreted</location>
    </subcellularLocation>
</comment>
<dbReference type="PROSITE" id="PS50026">
    <property type="entry name" value="EGF_3"/>
    <property type="match status" value="1"/>
</dbReference>
<evidence type="ECO:0000256" key="7">
    <source>
        <dbReference type="SAM" id="Phobius"/>
    </source>
</evidence>
<dbReference type="PANTHER" id="PTHR10740">
    <property type="entry name" value="TRANSFORMING GROWTH FACTOR ALPHA"/>
    <property type="match status" value="1"/>
</dbReference>
<evidence type="ECO:0000313" key="10">
    <source>
        <dbReference type="Ensembl" id="ENSEBUP00000009823.1"/>
    </source>
</evidence>
<dbReference type="Gene3D" id="2.10.25.10">
    <property type="entry name" value="Laminin"/>
    <property type="match status" value="1"/>
</dbReference>
<dbReference type="GO" id="GO:0008284">
    <property type="term" value="P:positive regulation of cell population proliferation"/>
    <property type="evidence" value="ECO:0007669"/>
    <property type="project" value="TreeGrafter"/>
</dbReference>
<keyword evidence="2" id="KW-0964">Secreted</keyword>
<keyword evidence="7" id="KW-0812">Transmembrane</keyword>
<dbReference type="Ensembl" id="ENSEBUT00000010391.1">
    <property type="protein sequence ID" value="ENSEBUP00000009860.1"/>
    <property type="gene ID" value="ENSEBUG00000006314.1"/>
</dbReference>
<protein>
    <recommendedName>
        <fullName evidence="9">EGF-like domain-containing protein</fullName>
    </recommendedName>
</protein>
<dbReference type="Ensembl" id="ENSEBUT00000010362.1">
    <property type="protein sequence ID" value="ENSEBUP00000009831.1"/>
    <property type="gene ID" value="ENSEBUG00000006314.1"/>
</dbReference>
<dbReference type="InterPro" id="IPR000742">
    <property type="entry name" value="EGF"/>
</dbReference>